<dbReference type="OrthoDB" id="9803716at2"/>
<dbReference type="InterPro" id="IPR021944">
    <property type="entry name" value="DUF3560"/>
</dbReference>
<evidence type="ECO:0000313" key="2">
    <source>
        <dbReference type="EMBL" id="SJM55998.1"/>
    </source>
</evidence>
<keyword evidence="3" id="KW-1185">Reference proteome</keyword>
<sequence length="298" mass="33654">MSTLAITHTSEEGTLIAGTSRGDGTAEILKSNRWRWGRSISSWYIPRSRDQYPKTHIIDTTVEALQQAGFTVTVELDTTPRSTADVEQDRLERAETRAQHLAGKSEQLHARAEQLHAQAQEASSHIPFGQPILVGHHSEGRDRRTRARISGTYDKAFATFDEAKAADEAAKRATNETTPDSAPAISRRLHRLSESLRAWETNYAGERATPRSTAEIARLRDRIQYWTQQRQHLIDTGQAVDYNRKNIAPDDLVSTGHRSWYYVVRANKTTVTVKNGLGTHRIRYDQITDHKRKAETSS</sequence>
<evidence type="ECO:0000256" key="1">
    <source>
        <dbReference type="SAM" id="Coils"/>
    </source>
</evidence>
<dbReference type="GeneID" id="303172527"/>
<feature type="coiled-coil region" evidence="1">
    <location>
        <begin position="84"/>
        <end position="111"/>
    </location>
</feature>
<dbReference type="EMBL" id="FUHU01000025">
    <property type="protein sequence ID" value="SJM55998.1"/>
    <property type="molecule type" value="Genomic_DNA"/>
</dbReference>
<dbReference type="Pfam" id="PF12083">
    <property type="entry name" value="DUF3560"/>
    <property type="match status" value="1"/>
</dbReference>
<dbReference type="AlphaFoldDB" id="A0A1R4FJC5"/>
<name>A0A1R4FJC5_9MICO</name>
<reference evidence="2 3" key="1">
    <citation type="submission" date="2017-02" db="EMBL/GenBank/DDBJ databases">
        <authorList>
            <person name="Peterson S.W."/>
        </authorList>
    </citation>
    <scope>NUCLEOTIDE SEQUENCE [LARGE SCALE GENOMIC DNA]</scope>
    <source>
        <strain evidence="2 3">LMG 22410</strain>
    </source>
</reference>
<dbReference type="RefSeq" id="WP_086991417.1">
    <property type="nucleotide sequence ID" value="NZ_FUHU01000025.1"/>
</dbReference>
<proteinExistence type="predicted"/>
<accession>A0A1R4FJC5</accession>
<keyword evidence="1" id="KW-0175">Coiled coil</keyword>
<gene>
    <name evidence="2" type="ORF">CZ674_04815</name>
</gene>
<dbReference type="Proteomes" id="UP000195787">
    <property type="component" value="Unassembled WGS sequence"/>
</dbReference>
<evidence type="ECO:0000313" key="3">
    <source>
        <dbReference type="Proteomes" id="UP000195787"/>
    </source>
</evidence>
<organism evidence="2 3">
    <name type="scientific">Agrococcus casei LMG 22410</name>
    <dbReference type="NCBI Taxonomy" id="1255656"/>
    <lineage>
        <taxon>Bacteria</taxon>
        <taxon>Bacillati</taxon>
        <taxon>Actinomycetota</taxon>
        <taxon>Actinomycetes</taxon>
        <taxon>Micrococcales</taxon>
        <taxon>Microbacteriaceae</taxon>
        <taxon>Agrococcus</taxon>
    </lineage>
</organism>
<protein>
    <submittedName>
        <fullName evidence="2">Hypothetical plasmid protein</fullName>
    </submittedName>
</protein>